<dbReference type="Gene3D" id="1.10.10.60">
    <property type="entry name" value="Homeodomain-like"/>
    <property type="match status" value="2"/>
</dbReference>
<dbReference type="PANTHER" id="PTHR47504">
    <property type="entry name" value="RIGHT ORIGIN-BINDING PROTEIN"/>
    <property type="match status" value="1"/>
</dbReference>
<evidence type="ECO:0000313" key="5">
    <source>
        <dbReference type="EMBL" id="VBB05794.1"/>
    </source>
</evidence>
<dbReference type="GO" id="GO:0043565">
    <property type="term" value="F:sequence-specific DNA binding"/>
    <property type="evidence" value="ECO:0007669"/>
    <property type="project" value="InterPro"/>
</dbReference>
<evidence type="ECO:0000259" key="4">
    <source>
        <dbReference type="PROSITE" id="PS01124"/>
    </source>
</evidence>
<keyword evidence="2" id="KW-0238">DNA-binding</keyword>
<dbReference type="Pfam" id="PF14526">
    <property type="entry name" value="Cass2"/>
    <property type="match status" value="1"/>
</dbReference>
<evidence type="ECO:0000256" key="3">
    <source>
        <dbReference type="ARBA" id="ARBA00023163"/>
    </source>
</evidence>
<dbReference type="AlphaFoldDB" id="A0A498R2V5"/>
<dbReference type="InterPro" id="IPR018062">
    <property type="entry name" value="HTH_AraC-typ_CS"/>
</dbReference>
<accession>A0A498R2V5</accession>
<dbReference type="PROSITE" id="PS01124">
    <property type="entry name" value="HTH_ARAC_FAMILY_2"/>
    <property type="match status" value="1"/>
</dbReference>
<keyword evidence="6" id="KW-1185">Reference proteome</keyword>
<dbReference type="InterPro" id="IPR018060">
    <property type="entry name" value="HTH_AraC"/>
</dbReference>
<evidence type="ECO:0000313" key="6">
    <source>
        <dbReference type="Proteomes" id="UP000277811"/>
    </source>
</evidence>
<dbReference type="SUPFAM" id="SSF55136">
    <property type="entry name" value="Probable bacterial effector-binding domain"/>
    <property type="match status" value="1"/>
</dbReference>
<dbReference type="InterPro" id="IPR029441">
    <property type="entry name" value="Cass2"/>
</dbReference>
<dbReference type="OrthoDB" id="9801123at2"/>
<dbReference type="SUPFAM" id="SSF46689">
    <property type="entry name" value="Homeodomain-like"/>
    <property type="match status" value="2"/>
</dbReference>
<dbReference type="InterPro" id="IPR050959">
    <property type="entry name" value="MarA-like"/>
</dbReference>
<dbReference type="Proteomes" id="UP000277811">
    <property type="component" value="Unassembled WGS sequence"/>
</dbReference>
<dbReference type="SMART" id="SM00342">
    <property type="entry name" value="HTH_ARAC"/>
    <property type="match status" value="1"/>
</dbReference>
<keyword evidence="1" id="KW-0805">Transcription regulation</keyword>
<dbReference type="InterPro" id="IPR009057">
    <property type="entry name" value="Homeodomain-like_sf"/>
</dbReference>
<evidence type="ECO:0000256" key="2">
    <source>
        <dbReference type="ARBA" id="ARBA00023125"/>
    </source>
</evidence>
<keyword evidence="3" id="KW-0804">Transcription</keyword>
<proteinExistence type="predicted"/>
<gene>
    <name evidence="5" type="ORF">LUCI_1005</name>
</gene>
<protein>
    <recommendedName>
        <fullName evidence="4">HTH araC/xylS-type domain-containing protein</fullName>
    </recommendedName>
</protein>
<organism evidence="5 6">
    <name type="scientific">Lucifera butyrica</name>
    <dbReference type="NCBI Taxonomy" id="1351585"/>
    <lineage>
        <taxon>Bacteria</taxon>
        <taxon>Bacillati</taxon>
        <taxon>Bacillota</taxon>
        <taxon>Negativicutes</taxon>
        <taxon>Veillonellales</taxon>
        <taxon>Veillonellaceae</taxon>
        <taxon>Lucifera</taxon>
    </lineage>
</organism>
<name>A0A498R2V5_9FIRM</name>
<evidence type="ECO:0000256" key="1">
    <source>
        <dbReference type="ARBA" id="ARBA00023015"/>
    </source>
</evidence>
<dbReference type="InterPro" id="IPR011256">
    <property type="entry name" value="Reg_factor_effector_dom_sf"/>
</dbReference>
<dbReference type="SMART" id="SM00871">
    <property type="entry name" value="AraC_E_bind"/>
    <property type="match status" value="1"/>
</dbReference>
<dbReference type="GO" id="GO:0003700">
    <property type="term" value="F:DNA-binding transcription factor activity"/>
    <property type="evidence" value="ECO:0007669"/>
    <property type="project" value="InterPro"/>
</dbReference>
<dbReference type="Pfam" id="PF12833">
    <property type="entry name" value="HTH_18"/>
    <property type="match status" value="1"/>
</dbReference>
<dbReference type="Gene3D" id="3.20.80.10">
    <property type="entry name" value="Regulatory factor, effector binding domain"/>
    <property type="match status" value="1"/>
</dbReference>
<dbReference type="EMBL" id="UPPP01000059">
    <property type="protein sequence ID" value="VBB05794.1"/>
    <property type="molecule type" value="Genomic_DNA"/>
</dbReference>
<sequence>MEWMKQLSRAIDYIENNLTGDISYEEAAQIACCSTYYFQRMFSYVAGIPLSDYIRRRRMTIAAFELQAGEAKVMDIGVKYGYVTPTSFNRAFQAVHGVAPTVARREGTKLNAYPRISFSIQVTGGERMRYRIETKDPIRIVGVKVALQEEQEQNFKIVPEFWDATLKSNVIAEICQLTNQTPHGILGVSVYQNPEKIDYYIAAATDKTVPEKLAEYEIPAATWVIFEGDGHFQESVQTIFKRFLTEWLPFSGYEYAELPDIEVYPAGNPKIKIGHSEVWIAVKKAKQYKETEGGESNAGY</sequence>
<dbReference type="PROSITE" id="PS00041">
    <property type="entry name" value="HTH_ARAC_FAMILY_1"/>
    <property type="match status" value="1"/>
</dbReference>
<feature type="domain" description="HTH araC/xylS-type" evidence="4">
    <location>
        <begin position="8"/>
        <end position="106"/>
    </location>
</feature>
<dbReference type="PANTHER" id="PTHR47504:SF5">
    <property type="entry name" value="RIGHT ORIGIN-BINDING PROTEIN"/>
    <property type="match status" value="1"/>
</dbReference>
<reference evidence="5 6" key="1">
    <citation type="submission" date="2018-06" db="EMBL/GenBank/DDBJ databases">
        <authorList>
            <person name="Strepis N."/>
        </authorList>
    </citation>
    <scope>NUCLEOTIDE SEQUENCE [LARGE SCALE GENOMIC DNA]</scope>
    <source>
        <strain evidence="5">LUCI</strain>
    </source>
</reference>
<dbReference type="InterPro" id="IPR010499">
    <property type="entry name" value="AraC_E-bd"/>
</dbReference>